<reference evidence="1 2" key="1">
    <citation type="journal article" date="2016" name="Nat. Commun.">
        <title>Thousands of microbial genomes shed light on interconnected biogeochemical processes in an aquifer system.</title>
        <authorList>
            <person name="Anantharaman K."/>
            <person name="Brown C.T."/>
            <person name="Hug L.A."/>
            <person name="Sharon I."/>
            <person name="Castelle C.J."/>
            <person name="Probst A.J."/>
            <person name="Thomas B.C."/>
            <person name="Singh A."/>
            <person name="Wilkins M.J."/>
            <person name="Karaoz U."/>
            <person name="Brodie E.L."/>
            <person name="Williams K.H."/>
            <person name="Hubbard S.S."/>
            <person name="Banfield J.F."/>
        </authorList>
    </citation>
    <scope>NUCLEOTIDE SEQUENCE [LARGE SCALE GENOMIC DNA]</scope>
</reference>
<evidence type="ECO:0000313" key="1">
    <source>
        <dbReference type="EMBL" id="OGY56241.1"/>
    </source>
</evidence>
<dbReference type="InterPro" id="IPR003724">
    <property type="entry name" value="CblAdoTrfase_CobA"/>
</dbReference>
<dbReference type="AlphaFoldDB" id="A0A1G1YV32"/>
<comment type="caution">
    <text evidence="1">The sequence shown here is derived from an EMBL/GenBank/DDBJ whole genome shotgun (WGS) entry which is preliminary data.</text>
</comment>
<dbReference type="Pfam" id="PF02572">
    <property type="entry name" value="CobA_CobO_BtuR"/>
    <property type="match status" value="1"/>
</dbReference>
<dbReference type="PANTHER" id="PTHR46638:SF1">
    <property type="entry name" value="CORRINOID ADENOSYLTRANSFERASE"/>
    <property type="match status" value="1"/>
</dbReference>
<sequence length="171" mass="18790">MLVVFTGNGKGKTTAAFGHAVRAVGQGKKALMIQFIKGPWRAGEDSAEIKGRGGRFMLKKMGLGFVFILGDKIPFAKHKAAAQKALNYFQKELPKWDMIILDEINVAVSLKLLTASQVLKAVQKAKPGQHIILTGRYAPKSFIRAADLVTEMSDVKHPYHKGKLAEKVIDF</sequence>
<name>A0A1G1YV32_9BACT</name>
<dbReference type="EMBL" id="MHIT01000031">
    <property type="protein sequence ID" value="OGY56241.1"/>
    <property type="molecule type" value="Genomic_DNA"/>
</dbReference>
<accession>A0A1G1YV32</accession>
<dbReference type="InterPro" id="IPR027417">
    <property type="entry name" value="P-loop_NTPase"/>
</dbReference>
<protein>
    <recommendedName>
        <fullName evidence="3">Cob(I)yrinic acid a,c-diamide adenosyltransferase</fullName>
    </recommendedName>
</protein>
<dbReference type="PANTHER" id="PTHR46638">
    <property type="entry name" value="CORRINOID ADENOSYLTRANSFERASE"/>
    <property type="match status" value="1"/>
</dbReference>
<dbReference type="GO" id="GO:0008817">
    <property type="term" value="F:corrinoid adenosyltransferase activity"/>
    <property type="evidence" value="ECO:0007669"/>
    <property type="project" value="InterPro"/>
</dbReference>
<dbReference type="SUPFAM" id="SSF52540">
    <property type="entry name" value="P-loop containing nucleoside triphosphate hydrolases"/>
    <property type="match status" value="1"/>
</dbReference>
<dbReference type="GO" id="GO:0009236">
    <property type="term" value="P:cobalamin biosynthetic process"/>
    <property type="evidence" value="ECO:0007669"/>
    <property type="project" value="InterPro"/>
</dbReference>
<dbReference type="GO" id="GO:0005524">
    <property type="term" value="F:ATP binding"/>
    <property type="evidence" value="ECO:0007669"/>
    <property type="project" value="InterPro"/>
</dbReference>
<evidence type="ECO:0008006" key="3">
    <source>
        <dbReference type="Google" id="ProtNLM"/>
    </source>
</evidence>
<organism evidence="1 2">
    <name type="scientific">Candidatus Colwellbacteria bacterium RBG_13_48_8</name>
    <dbReference type="NCBI Taxonomy" id="1797685"/>
    <lineage>
        <taxon>Bacteria</taxon>
        <taxon>Candidatus Colwelliibacteriota</taxon>
    </lineage>
</organism>
<dbReference type="Proteomes" id="UP000177062">
    <property type="component" value="Unassembled WGS sequence"/>
</dbReference>
<dbReference type="PIRSF" id="PIRSF015617">
    <property type="entry name" value="Adensltrnsf_CobA"/>
    <property type="match status" value="1"/>
</dbReference>
<proteinExistence type="predicted"/>
<gene>
    <name evidence="1" type="ORF">A2Y84_00465</name>
</gene>
<evidence type="ECO:0000313" key="2">
    <source>
        <dbReference type="Proteomes" id="UP000177062"/>
    </source>
</evidence>
<dbReference type="Gene3D" id="3.40.50.300">
    <property type="entry name" value="P-loop containing nucleotide triphosphate hydrolases"/>
    <property type="match status" value="1"/>
</dbReference>